<dbReference type="PANTHER" id="PTHR16151:SF2">
    <property type="entry name" value="HAUS AUGMIN-LIKE COMPLEX SUBUNIT 6"/>
    <property type="match status" value="1"/>
</dbReference>
<gene>
    <name evidence="3" type="ORF">BDU57DRAFT_589968</name>
</gene>
<dbReference type="OrthoDB" id="5575722at2759"/>
<dbReference type="InterPro" id="IPR028163">
    <property type="entry name" value="HAUS_6_N"/>
</dbReference>
<feature type="compositionally biased region" description="Polar residues" evidence="1">
    <location>
        <begin position="673"/>
        <end position="684"/>
    </location>
</feature>
<evidence type="ECO:0000259" key="2">
    <source>
        <dbReference type="Pfam" id="PF14661"/>
    </source>
</evidence>
<dbReference type="GO" id="GO:0051225">
    <property type="term" value="P:spindle assembly"/>
    <property type="evidence" value="ECO:0007669"/>
    <property type="project" value="InterPro"/>
</dbReference>
<accession>A0A6A5QD78</accession>
<feature type="region of interest" description="Disordered" evidence="1">
    <location>
        <begin position="746"/>
        <end position="808"/>
    </location>
</feature>
<name>A0A6A5QD78_AMPQU</name>
<sequence length="808" mass="90697">MSRSTSQSSTATTNTSHGMSRSLSVKTNSKSLPQSLDALPASDVKLFVTNLRLLDLDLRTDWPGITVQTFSGKNADQRQRISGAEWALFRLFEIWDPNETAHKLQPFFPPLEPLQSLNLRAALYRSLNELKKNGTLGRESVLRKTMLDECKGEKFFEILAIFSNAALKKVLAARGRADADAAIALKLATAPMLSAPQQQSLLPLAIAHRTALVTLLKKKEVRRRRYREFEALLDSKAEDINRRIRKSKDTPRANRPAISQKDADAVKKQLEDNWIGNQKWLDVMMHGDDVQTGEAFLGSRFDKIWRMVEHGRKLEDVTPETGLLDSLQSRVQEQQERLRKWVAFHERLQQEKHQPTTTASKAPVVTKEYKFDSHLQFQLPSSKPNATHSKPAQRPDMEPEYRGILDEMNTELSRIKNSKPARDIIPSTKRRTPSSGVLSPARSRKNIRSESKPSVPISPTRSRRPSYPEKNPSLEQAPVLLPPRRVPFTATPADSDATLIGYTSGARSITSATYPSDSLAQGIESPGPELNTTTITFDAPQEPPPSPPVMAVEDSPQPVHRSPSPEPRSAYPSEPPIPIVEPPELNTEEALAEQIITSIGDATPSPVKRPQPRMPMSLIERTRMSMARTNSFEHVAESPLPLPSPQLPEILTIEADTDRGATLLERTRLSMMSMQAKPRQTLSARQRKEKQQSRQSLFPVNQFDTPRNRKSFEIIEESKSTDPELTPKEALFNDEIDYDRVFKSRPRIATSPVFSPPPNDNEEDYDEEDVDGVTGIDLGDVDQDEDDDGFTKSWADSPSRMRAGKVKY</sequence>
<dbReference type="Pfam" id="PF14661">
    <property type="entry name" value="HAUS6_N"/>
    <property type="match status" value="1"/>
</dbReference>
<feature type="domain" description="HAUS augmin-like complex subunit 6 N-terminal" evidence="2">
    <location>
        <begin position="47"/>
        <end position="268"/>
    </location>
</feature>
<feature type="region of interest" description="Disordered" evidence="1">
    <location>
        <begin position="673"/>
        <end position="697"/>
    </location>
</feature>
<keyword evidence="4" id="KW-1185">Reference proteome</keyword>
<dbReference type="InterPro" id="IPR026797">
    <property type="entry name" value="HAUS_6"/>
</dbReference>
<dbReference type="GO" id="GO:1990498">
    <property type="term" value="C:mitotic spindle microtubule"/>
    <property type="evidence" value="ECO:0007669"/>
    <property type="project" value="TreeGrafter"/>
</dbReference>
<feature type="region of interest" description="Disordered" evidence="1">
    <location>
        <begin position="1"/>
        <end position="27"/>
    </location>
</feature>
<feature type="compositionally biased region" description="Low complexity" evidence="1">
    <location>
        <begin position="1"/>
        <end position="16"/>
    </location>
</feature>
<feature type="compositionally biased region" description="Polar residues" evidence="1">
    <location>
        <begin position="17"/>
        <end position="27"/>
    </location>
</feature>
<proteinExistence type="predicted"/>
<feature type="compositionally biased region" description="Acidic residues" evidence="1">
    <location>
        <begin position="779"/>
        <end position="788"/>
    </location>
</feature>
<feature type="compositionally biased region" description="Polar residues" evidence="1">
    <location>
        <begin position="376"/>
        <end position="390"/>
    </location>
</feature>
<feature type="region of interest" description="Disordered" evidence="1">
    <location>
        <begin position="376"/>
        <end position="399"/>
    </location>
</feature>
<evidence type="ECO:0000313" key="3">
    <source>
        <dbReference type="EMBL" id="KAF1913282.1"/>
    </source>
</evidence>
<dbReference type="GO" id="GO:0070652">
    <property type="term" value="C:HAUS complex"/>
    <property type="evidence" value="ECO:0007669"/>
    <property type="project" value="InterPro"/>
</dbReference>
<feature type="region of interest" description="Disordered" evidence="1">
    <location>
        <begin position="244"/>
        <end position="263"/>
    </location>
</feature>
<feature type="region of interest" description="Disordered" evidence="1">
    <location>
        <begin position="517"/>
        <end position="576"/>
    </location>
</feature>
<evidence type="ECO:0000256" key="1">
    <source>
        <dbReference type="SAM" id="MobiDB-lite"/>
    </source>
</evidence>
<dbReference type="PANTHER" id="PTHR16151">
    <property type="entry name" value="HAUS AUGMIN-LIKE COMPLEX SUBUNIT 6"/>
    <property type="match status" value="1"/>
</dbReference>
<organism evidence="3 4">
    <name type="scientific">Ampelomyces quisqualis</name>
    <name type="common">Powdery mildew agent</name>
    <dbReference type="NCBI Taxonomy" id="50730"/>
    <lineage>
        <taxon>Eukaryota</taxon>
        <taxon>Fungi</taxon>
        <taxon>Dikarya</taxon>
        <taxon>Ascomycota</taxon>
        <taxon>Pezizomycotina</taxon>
        <taxon>Dothideomycetes</taxon>
        <taxon>Pleosporomycetidae</taxon>
        <taxon>Pleosporales</taxon>
        <taxon>Pleosporineae</taxon>
        <taxon>Phaeosphaeriaceae</taxon>
        <taxon>Ampelomyces</taxon>
    </lineage>
</organism>
<dbReference type="AlphaFoldDB" id="A0A6A5QD78"/>
<dbReference type="Proteomes" id="UP000800096">
    <property type="component" value="Unassembled WGS sequence"/>
</dbReference>
<feature type="compositionally biased region" description="Acidic residues" evidence="1">
    <location>
        <begin position="760"/>
        <end position="771"/>
    </location>
</feature>
<feature type="region of interest" description="Disordered" evidence="1">
    <location>
        <begin position="412"/>
        <end position="479"/>
    </location>
</feature>
<reference evidence="3" key="1">
    <citation type="journal article" date="2020" name="Stud. Mycol.">
        <title>101 Dothideomycetes genomes: a test case for predicting lifestyles and emergence of pathogens.</title>
        <authorList>
            <person name="Haridas S."/>
            <person name="Albert R."/>
            <person name="Binder M."/>
            <person name="Bloem J."/>
            <person name="Labutti K."/>
            <person name="Salamov A."/>
            <person name="Andreopoulos B."/>
            <person name="Baker S."/>
            <person name="Barry K."/>
            <person name="Bills G."/>
            <person name="Bluhm B."/>
            <person name="Cannon C."/>
            <person name="Castanera R."/>
            <person name="Culley D."/>
            <person name="Daum C."/>
            <person name="Ezra D."/>
            <person name="Gonzalez J."/>
            <person name="Henrissat B."/>
            <person name="Kuo A."/>
            <person name="Liang C."/>
            <person name="Lipzen A."/>
            <person name="Lutzoni F."/>
            <person name="Magnuson J."/>
            <person name="Mondo S."/>
            <person name="Nolan M."/>
            <person name="Ohm R."/>
            <person name="Pangilinan J."/>
            <person name="Park H.-J."/>
            <person name="Ramirez L."/>
            <person name="Alfaro M."/>
            <person name="Sun H."/>
            <person name="Tritt A."/>
            <person name="Yoshinaga Y."/>
            <person name="Zwiers L.-H."/>
            <person name="Turgeon B."/>
            <person name="Goodwin S."/>
            <person name="Spatafora J."/>
            <person name="Crous P."/>
            <person name="Grigoriev I."/>
        </authorList>
    </citation>
    <scope>NUCLEOTIDE SEQUENCE</scope>
    <source>
        <strain evidence="3">HMLAC05119</strain>
    </source>
</reference>
<dbReference type="GO" id="GO:0008017">
    <property type="term" value="F:microtubule binding"/>
    <property type="evidence" value="ECO:0007669"/>
    <property type="project" value="TreeGrafter"/>
</dbReference>
<dbReference type="EMBL" id="ML979139">
    <property type="protein sequence ID" value="KAF1913282.1"/>
    <property type="molecule type" value="Genomic_DNA"/>
</dbReference>
<evidence type="ECO:0000313" key="4">
    <source>
        <dbReference type="Proteomes" id="UP000800096"/>
    </source>
</evidence>
<protein>
    <submittedName>
        <fullName evidence="3">HAUS augmin-like complex subunit 6 N-terminus-domain-containing protein</fullName>
    </submittedName>
</protein>